<feature type="region of interest" description="Disordered" evidence="6">
    <location>
        <begin position="182"/>
        <end position="235"/>
    </location>
</feature>
<evidence type="ECO:0000313" key="9">
    <source>
        <dbReference type="Proteomes" id="UP001153069"/>
    </source>
</evidence>
<gene>
    <name evidence="8" type="ORF">SEMRO_1021_G232230.1</name>
</gene>
<dbReference type="Proteomes" id="UP001153069">
    <property type="component" value="Unassembled WGS sequence"/>
</dbReference>
<protein>
    <submittedName>
        <fullName evidence="8">Uncharacterized protein</fullName>
    </submittedName>
</protein>
<evidence type="ECO:0000256" key="4">
    <source>
        <dbReference type="ARBA" id="ARBA00022989"/>
    </source>
</evidence>
<evidence type="ECO:0000256" key="3">
    <source>
        <dbReference type="ARBA" id="ARBA00022692"/>
    </source>
</evidence>
<dbReference type="OrthoDB" id="426527at2759"/>
<feature type="transmembrane region" description="Helical" evidence="7">
    <location>
        <begin position="50"/>
        <end position="66"/>
    </location>
</feature>
<sequence>MSDTSNTEALGWMAAFASMLAFGSFGVPIKSDAANSVDIDPLVFQSYKSLVCFATSWLVLLAGVPFSFTPWGIVSCIFWVPGGVATVFAIRNAGLAIAIGIGSSSIVLVSFVWGIFIFDEDIHSRVGASMAIVMMMAGILGMSYFSAPPPPSVYSIPEQQLVHVSTNNTSSHSTNDFVTMVSQDEQDRSEQPQEESNHDATDTAMAPYSDDPQSETTTNTESTNPHTQGDDEEFEQEYNDSTITTIARHGAHDPLERLHIYGTISMTRRQLGIMGAVFNGVWGGSIMAPMKWCHDDKTSGAGYLISFGIGAAVVTTFLWILRLVATYHRHASITEAYRALPSFHWKIMWCAGGTSGLLWSTGNFFSILSVYYLGEGVGYSVVQAGMLVSGLWGILYFHEIKGAATIAKWLASASITICGIILLSYEHHKT</sequence>
<dbReference type="EMBL" id="CAICTM010001019">
    <property type="protein sequence ID" value="CAB9519490.1"/>
    <property type="molecule type" value="Genomic_DNA"/>
</dbReference>
<dbReference type="InterPro" id="IPR010651">
    <property type="entry name" value="Sugar_transport"/>
</dbReference>
<feature type="transmembrane region" description="Helical" evidence="7">
    <location>
        <begin position="302"/>
        <end position="325"/>
    </location>
</feature>
<feature type="transmembrane region" description="Helical" evidence="7">
    <location>
        <begin position="346"/>
        <end position="371"/>
    </location>
</feature>
<reference evidence="8" key="1">
    <citation type="submission" date="2020-06" db="EMBL/GenBank/DDBJ databases">
        <authorList>
            <consortium name="Plant Systems Biology data submission"/>
        </authorList>
    </citation>
    <scope>NUCLEOTIDE SEQUENCE</scope>
    <source>
        <strain evidence="8">D6</strain>
    </source>
</reference>
<keyword evidence="3 7" id="KW-0812">Transmembrane</keyword>
<keyword evidence="5 7" id="KW-0472">Membrane</keyword>
<dbReference type="PANTHER" id="PTHR16119">
    <property type="entry name" value="TRANSMEMBRANE PROTEIN 144"/>
    <property type="match status" value="1"/>
</dbReference>
<dbReference type="Pfam" id="PF07857">
    <property type="entry name" value="TMEM144"/>
    <property type="match status" value="1"/>
</dbReference>
<comment type="subcellular location">
    <subcellularLocation>
        <location evidence="1">Membrane</location>
        <topology evidence="1">Multi-pass membrane protein</topology>
    </subcellularLocation>
</comment>
<organism evidence="8 9">
    <name type="scientific">Seminavis robusta</name>
    <dbReference type="NCBI Taxonomy" id="568900"/>
    <lineage>
        <taxon>Eukaryota</taxon>
        <taxon>Sar</taxon>
        <taxon>Stramenopiles</taxon>
        <taxon>Ochrophyta</taxon>
        <taxon>Bacillariophyta</taxon>
        <taxon>Bacillariophyceae</taxon>
        <taxon>Bacillariophycidae</taxon>
        <taxon>Naviculales</taxon>
        <taxon>Naviculaceae</taxon>
        <taxon>Seminavis</taxon>
    </lineage>
</organism>
<comment type="similarity">
    <text evidence="2">Belongs to the TMEM144 family.</text>
</comment>
<dbReference type="GO" id="GO:0016020">
    <property type="term" value="C:membrane"/>
    <property type="evidence" value="ECO:0007669"/>
    <property type="project" value="UniProtKB-SubCell"/>
</dbReference>
<dbReference type="PANTHER" id="PTHR16119:SF17">
    <property type="entry name" value="TRANSMEMBRANE PROTEIN 144"/>
    <property type="match status" value="1"/>
</dbReference>
<evidence type="ECO:0000256" key="7">
    <source>
        <dbReference type="SAM" id="Phobius"/>
    </source>
</evidence>
<evidence type="ECO:0000313" key="8">
    <source>
        <dbReference type="EMBL" id="CAB9519490.1"/>
    </source>
</evidence>
<feature type="compositionally biased region" description="Basic and acidic residues" evidence="6">
    <location>
        <begin position="185"/>
        <end position="201"/>
    </location>
</feature>
<dbReference type="InterPro" id="IPR012435">
    <property type="entry name" value="TMEM144"/>
</dbReference>
<comment type="caution">
    <text evidence="8">The sequence shown here is derived from an EMBL/GenBank/DDBJ whole genome shotgun (WGS) entry which is preliminary data.</text>
</comment>
<feature type="transmembrane region" description="Helical" evidence="7">
    <location>
        <begin position="124"/>
        <end position="145"/>
    </location>
</feature>
<keyword evidence="9" id="KW-1185">Reference proteome</keyword>
<feature type="transmembrane region" description="Helical" evidence="7">
    <location>
        <begin position="97"/>
        <end position="118"/>
    </location>
</feature>
<feature type="compositionally biased region" description="Low complexity" evidence="6">
    <location>
        <begin position="214"/>
        <end position="227"/>
    </location>
</feature>
<feature type="transmembrane region" description="Helical" evidence="7">
    <location>
        <begin position="72"/>
        <end position="90"/>
    </location>
</feature>
<accession>A0A9N8HNX4</accession>
<name>A0A9N8HNX4_9STRA</name>
<evidence type="ECO:0000256" key="1">
    <source>
        <dbReference type="ARBA" id="ARBA00004141"/>
    </source>
</evidence>
<evidence type="ECO:0000256" key="5">
    <source>
        <dbReference type="ARBA" id="ARBA00023136"/>
    </source>
</evidence>
<evidence type="ECO:0000256" key="2">
    <source>
        <dbReference type="ARBA" id="ARBA00005731"/>
    </source>
</evidence>
<feature type="transmembrane region" description="Helical" evidence="7">
    <location>
        <begin position="377"/>
        <end position="397"/>
    </location>
</feature>
<keyword evidence="4 7" id="KW-1133">Transmembrane helix</keyword>
<feature type="transmembrane region" description="Helical" evidence="7">
    <location>
        <begin position="12"/>
        <end position="29"/>
    </location>
</feature>
<evidence type="ECO:0000256" key="6">
    <source>
        <dbReference type="SAM" id="MobiDB-lite"/>
    </source>
</evidence>
<dbReference type="AlphaFoldDB" id="A0A9N8HNX4"/>
<feature type="transmembrane region" description="Helical" evidence="7">
    <location>
        <begin position="409"/>
        <end position="425"/>
    </location>
</feature>
<feature type="transmembrane region" description="Helical" evidence="7">
    <location>
        <begin position="271"/>
        <end position="290"/>
    </location>
</feature>
<proteinExistence type="inferred from homology"/>
<dbReference type="GO" id="GO:0015144">
    <property type="term" value="F:carbohydrate transmembrane transporter activity"/>
    <property type="evidence" value="ECO:0007669"/>
    <property type="project" value="InterPro"/>
</dbReference>